<organism evidence="2">
    <name type="scientific">Sesamum radiatum</name>
    <name type="common">Black benniseed</name>
    <dbReference type="NCBI Taxonomy" id="300843"/>
    <lineage>
        <taxon>Eukaryota</taxon>
        <taxon>Viridiplantae</taxon>
        <taxon>Streptophyta</taxon>
        <taxon>Embryophyta</taxon>
        <taxon>Tracheophyta</taxon>
        <taxon>Spermatophyta</taxon>
        <taxon>Magnoliopsida</taxon>
        <taxon>eudicotyledons</taxon>
        <taxon>Gunneridae</taxon>
        <taxon>Pentapetalae</taxon>
        <taxon>asterids</taxon>
        <taxon>lamiids</taxon>
        <taxon>Lamiales</taxon>
        <taxon>Pedaliaceae</taxon>
        <taxon>Sesamum</taxon>
    </lineage>
</organism>
<reference evidence="2" key="2">
    <citation type="journal article" date="2024" name="Plant">
        <title>Genomic evolution and insights into agronomic trait innovations of Sesamum species.</title>
        <authorList>
            <person name="Miao H."/>
            <person name="Wang L."/>
            <person name="Qu L."/>
            <person name="Liu H."/>
            <person name="Sun Y."/>
            <person name="Le M."/>
            <person name="Wang Q."/>
            <person name="Wei S."/>
            <person name="Zheng Y."/>
            <person name="Lin W."/>
            <person name="Duan Y."/>
            <person name="Cao H."/>
            <person name="Xiong S."/>
            <person name="Wang X."/>
            <person name="Wei L."/>
            <person name="Li C."/>
            <person name="Ma Q."/>
            <person name="Ju M."/>
            <person name="Zhao R."/>
            <person name="Li G."/>
            <person name="Mu C."/>
            <person name="Tian Q."/>
            <person name="Mei H."/>
            <person name="Zhang T."/>
            <person name="Gao T."/>
            <person name="Zhang H."/>
        </authorList>
    </citation>
    <scope>NUCLEOTIDE SEQUENCE</scope>
    <source>
        <strain evidence="2">G02</strain>
    </source>
</reference>
<proteinExistence type="predicted"/>
<feature type="region of interest" description="Disordered" evidence="1">
    <location>
        <begin position="105"/>
        <end position="149"/>
    </location>
</feature>
<dbReference type="AlphaFoldDB" id="A0AAW2L0Q4"/>
<evidence type="ECO:0000313" key="2">
    <source>
        <dbReference type="EMBL" id="KAL0312961.1"/>
    </source>
</evidence>
<evidence type="ECO:0000256" key="1">
    <source>
        <dbReference type="SAM" id="MobiDB-lite"/>
    </source>
</evidence>
<accession>A0AAW2L0Q4</accession>
<reference evidence="2" key="1">
    <citation type="submission" date="2020-06" db="EMBL/GenBank/DDBJ databases">
        <authorList>
            <person name="Li T."/>
            <person name="Hu X."/>
            <person name="Zhang T."/>
            <person name="Song X."/>
            <person name="Zhang H."/>
            <person name="Dai N."/>
            <person name="Sheng W."/>
            <person name="Hou X."/>
            <person name="Wei L."/>
        </authorList>
    </citation>
    <scope>NUCLEOTIDE SEQUENCE</scope>
    <source>
        <strain evidence="2">G02</strain>
        <tissue evidence="2">Leaf</tissue>
    </source>
</reference>
<dbReference type="PANTHER" id="PTHR46951:SF2">
    <property type="entry name" value="BED-TYPE DOMAIN-CONTAINING PROTEIN"/>
    <property type="match status" value="1"/>
</dbReference>
<protein>
    <recommendedName>
        <fullName evidence="3">BED-type domain-containing protein</fullName>
    </recommendedName>
</protein>
<name>A0AAW2L0Q4_SESRA</name>
<comment type="caution">
    <text evidence="2">The sequence shown here is derived from an EMBL/GenBank/DDBJ whole genome shotgun (WGS) entry which is preliminary data.</text>
</comment>
<dbReference type="PANTHER" id="PTHR46951">
    <property type="entry name" value="BED-TYPE DOMAIN-CONTAINING PROTEIN"/>
    <property type="match status" value="1"/>
</dbReference>
<feature type="compositionally biased region" description="Acidic residues" evidence="1">
    <location>
        <begin position="111"/>
        <end position="120"/>
    </location>
</feature>
<dbReference type="EMBL" id="JACGWJ010000026">
    <property type="protein sequence ID" value="KAL0312961.1"/>
    <property type="molecule type" value="Genomic_DNA"/>
</dbReference>
<sequence length="149" mass="16703">MFHLMAPRPPTLDNGWEHATPVGGDRKKCKYNYCGKVVHGGITRLKQHIADVSENVEACSRVPSKIKKMVCKLLDGGIKEKSASLRRKEAIINIVKEDSLYGNIPNINVDSSDEDDDDIDEHGMSSLERKQLKQAMTESHYTGHVEDEL</sequence>
<gene>
    <name evidence="2" type="ORF">Sradi_5695400</name>
</gene>
<feature type="compositionally biased region" description="Basic and acidic residues" evidence="1">
    <location>
        <begin position="121"/>
        <end position="131"/>
    </location>
</feature>
<evidence type="ECO:0008006" key="3">
    <source>
        <dbReference type="Google" id="ProtNLM"/>
    </source>
</evidence>